<dbReference type="Gene3D" id="2.60.120.10">
    <property type="entry name" value="Jelly Rolls"/>
    <property type="match status" value="1"/>
</dbReference>
<keyword evidence="3" id="KW-0796">Tight junction</keyword>
<feature type="transmembrane region" description="Helical" evidence="8">
    <location>
        <begin position="33"/>
        <end position="54"/>
    </location>
</feature>
<keyword evidence="8" id="KW-0812">Transmembrane</keyword>
<comment type="caution">
    <text evidence="10">The sequence shown here is derived from an EMBL/GenBank/DDBJ whole genome shotgun (WGS) entry which is preliminary data.</text>
</comment>
<keyword evidence="5" id="KW-0130">Cell adhesion</keyword>
<dbReference type="PROSITE" id="PS50042">
    <property type="entry name" value="CNMP_BINDING_3"/>
    <property type="match status" value="1"/>
</dbReference>
<proteinExistence type="predicted"/>
<sequence>MELTIASALSAEGLLGHAAYVLLVLSMLMRTLLWLRLLVIASALLGISYAVFILGDPVSTFWETCLVVVNIGQLLITHWRSLRARFSDDEAHFIARHLPGLTRGEARALIDRGRWVALEDGACLAVEGEPVERLSYVAEGAAEVRVGGRAVSACGAGDFVGEMTVLTGLPATATVVATAQTVVWQVEAPVLRDLTRRRDDLSRELEAAFARNYRDKIVAMNRRAVAGLGG</sequence>
<keyword evidence="11" id="KW-1185">Reference proteome</keyword>
<dbReference type="InterPro" id="IPR014710">
    <property type="entry name" value="RmlC-like_jellyroll"/>
</dbReference>
<dbReference type="Proteomes" id="UP000526408">
    <property type="component" value="Unassembled WGS sequence"/>
</dbReference>
<dbReference type="SUPFAM" id="SSF51206">
    <property type="entry name" value="cAMP-binding domain-like"/>
    <property type="match status" value="1"/>
</dbReference>
<keyword evidence="8" id="KW-0472">Membrane</keyword>
<evidence type="ECO:0000256" key="1">
    <source>
        <dbReference type="ARBA" id="ARBA00004124"/>
    </source>
</evidence>
<dbReference type="GO" id="GO:0016328">
    <property type="term" value="C:lateral plasma membrane"/>
    <property type="evidence" value="ECO:0007669"/>
    <property type="project" value="UniProtKB-SubCell"/>
</dbReference>
<accession>A0A7X6H1D8</accession>
<protein>
    <submittedName>
        <fullName evidence="10">Cyclic nucleotide-binding domain-containing protein</fullName>
    </submittedName>
</protein>
<dbReference type="GO" id="GO:0007155">
    <property type="term" value="P:cell adhesion"/>
    <property type="evidence" value="ECO:0007669"/>
    <property type="project" value="UniProtKB-KW"/>
</dbReference>
<dbReference type="EMBL" id="JAAZQQ010000006">
    <property type="protein sequence ID" value="NKX46262.1"/>
    <property type="molecule type" value="Genomic_DNA"/>
</dbReference>
<keyword evidence="7" id="KW-0325">Glycoprotein</keyword>
<evidence type="ECO:0000256" key="7">
    <source>
        <dbReference type="ARBA" id="ARBA00023180"/>
    </source>
</evidence>
<dbReference type="CDD" id="cd00038">
    <property type="entry name" value="CAP_ED"/>
    <property type="match status" value="1"/>
</dbReference>
<evidence type="ECO:0000256" key="4">
    <source>
        <dbReference type="ARBA" id="ARBA00022473"/>
    </source>
</evidence>
<evidence type="ECO:0000256" key="6">
    <source>
        <dbReference type="ARBA" id="ARBA00022949"/>
    </source>
</evidence>
<dbReference type="InterPro" id="IPR000595">
    <property type="entry name" value="cNMP-bd_dom"/>
</dbReference>
<evidence type="ECO:0000256" key="3">
    <source>
        <dbReference type="ARBA" id="ARBA00022427"/>
    </source>
</evidence>
<dbReference type="InterPro" id="IPR006916">
    <property type="entry name" value="POPDC1-3"/>
</dbReference>
<evidence type="ECO:0000256" key="5">
    <source>
        <dbReference type="ARBA" id="ARBA00022889"/>
    </source>
</evidence>
<reference evidence="10 11" key="1">
    <citation type="submission" date="2020-04" db="EMBL/GenBank/DDBJ databases">
        <authorList>
            <person name="Yoon J."/>
        </authorList>
    </citation>
    <scope>NUCLEOTIDE SEQUENCE [LARGE SCALE GENOMIC DNA]</scope>
    <source>
        <strain evidence="10 11">KMU-115</strain>
    </source>
</reference>
<dbReference type="AlphaFoldDB" id="A0A7X6H1D8"/>
<dbReference type="RefSeq" id="WP_168624644.1">
    <property type="nucleotide sequence ID" value="NZ_JAAZQQ010000006.1"/>
</dbReference>
<dbReference type="InterPro" id="IPR018490">
    <property type="entry name" value="cNMP-bd_dom_sf"/>
</dbReference>
<comment type="subcellular location">
    <subcellularLocation>
        <location evidence="2">Cell junction</location>
        <location evidence="2">Tight junction</location>
    </subcellularLocation>
    <subcellularLocation>
        <location evidence="1">Lateral cell membrane</location>
    </subcellularLocation>
</comment>
<dbReference type="Pfam" id="PF00027">
    <property type="entry name" value="cNMP_binding"/>
    <property type="match status" value="1"/>
</dbReference>
<feature type="domain" description="Cyclic nucleotide-binding" evidence="9">
    <location>
        <begin position="97"/>
        <end position="212"/>
    </location>
</feature>
<keyword evidence="4" id="KW-0217">Developmental protein</keyword>
<keyword evidence="8" id="KW-1133">Transmembrane helix</keyword>
<dbReference type="PANTHER" id="PTHR12101">
    <property type="entry name" value="POPEYE DOMAIN CONTAINING PROTEIN"/>
    <property type="match status" value="1"/>
</dbReference>
<evidence type="ECO:0000313" key="11">
    <source>
        <dbReference type="Proteomes" id="UP000526408"/>
    </source>
</evidence>
<evidence type="ECO:0000256" key="8">
    <source>
        <dbReference type="SAM" id="Phobius"/>
    </source>
</evidence>
<keyword evidence="6" id="KW-0965">Cell junction</keyword>
<dbReference type="GO" id="GO:0005923">
    <property type="term" value="C:bicellular tight junction"/>
    <property type="evidence" value="ECO:0007669"/>
    <property type="project" value="UniProtKB-SubCell"/>
</dbReference>
<dbReference type="PANTHER" id="PTHR12101:SF17">
    <property type="entry name" value="BLOOD VESSEL EPICARDIAL SUBSTANCE"/>
    <property type="match status" value="1"/>
</dbReference>
<organism evidence="10 11">
    <name type="scientific">Roseicyclus persicicus</name>
    <dbReference type="NCBI Taxonomy" id="2650661"/>
    <lineage>
        <taxon>Bacteria</taxon>
        <taxon>Pseudomonadati</taxon>
        <taxon>Pseudomonadota</taxon>
        <taxon>Alphaproteobacteria</taxon>
        <taxon>Rhodobacterales</taxon>
        <taxon>Roseobacteraceae</taxon>
        <taxon>Roseicyclus</taxon>
    </lineage>
</organism>
<evidence type="ECO:0000259" key="9">
    <source>
        <dbReference type="PROSITE" id="PS50042"/>
    </source>
</evidence>
<feature type="transmembrane region" description="Helical" evidence="8">
    <location>
        <begin position="60"/>
        <end position="77"/>
    </location>
</feature>
<feature type="transmembrane region" description="Helical" evidence="8">
    <location>
        <begin position="6"/>
        <end position="26"/>
    </location>
</feature>
<evidence type="ECO:0000256" key="2">
    <source>
        <dbReference type="ARBA" id="ARBA00004435"/>
    </source>
</evidence>
<dbReference type="SMART" id="SM00100">
    <property type="entry name" value="cNMP"/>
    <property type="match status" value="1"/>
</dbReference>
<dbReference type="GO" id="GO:0030552">
    <property type="term" value="F:cAMP binding"/>
    <property type="evidence" value="ECO:0007669"/>
    <property type="project" value="TreeGrafter"/>
</dbReference>
<gene>
    <name evidence="10" type="ORF">HCU73_16840</name>
</gene>
<evidence type="ECO:0000313" key="10">
    <source>
        <dbReference type="EMBL" id="NKX46262.1"/>
    </source>
</evidence>
<name>A0A7X6H1D8_9RHOB</name>